<keyword evidence="4" id="KW-1185">Reference proteome</keyword>
<reference evidence="3 4" key="1">
    <citation type="submission" date="2011-02" db="EMBL/GenBank/DDBJ databases">
        <authorList>
            <person name="Weinstock G."/>
            <person name="Sodergren E."/>
            <person name="Clifton S."/>
            <person name="Fulton L."/>
            <person name="Fulton B."/>
            <person name="Courtney L."/>
            <person name="Fronick C."/>
            <person name="Harrison M."/>
            <person name="Strong C."/>
            <person name="Farmer C."/>
            <person name="Delahaunty K."/>
            <person name="Markovic C."/>
            <person name="Hall O."/>
            <person name="Minx P."/>
            <person name="Tomlinson C."/>
            <person name="Mitreva M."/>
            <person name="Hou S."/>
            <person name="Chen J."/>
            <person name="Wollam A."/>
            <person name="Pepin K.H."/>
            <person name="Johnson M."/>
            <person name="Bhonagiri V."/>
            <person name="Zhang X."/>
            <person name="Suruliraj S."/>
            <person name="Warren W."/>
            <person name="Chinwalla A."/>
            <person name="Mardis E.R."/>
            <person name="Wilson R.K."/>
        </authorList>
    </citation>
    <scope>NUCLEOTIDE SEQUENCE [LARGE SCALE GENOMIC DNA]</scope>
    <source>
        <strain evidence="3 4">YIT 12056</strain>
    </source>
</reference>
<sequence>MEQKAAKAVLLSKHSAKMRVLLINTSERIGGAAVAASRLMESLKNNGIKAKLLVRDKQTDQITVVSLSRNWRMVWKFVWERIVIWKANHFKRDNIFAVDIANTGTDITSLPEFQQADVIHLHWINQGMLSLRNIENILASGKPVVWTMHDMWPCTGICHHARECTRYQQECRNCPFIHGNGGKKDLSYRTFYKKQNLYKGRHINFVTCSHWLEGLAKKSALLAGHTITCIPNPINTNLFKPHNKQEARSRCKLPQDAKLALFGSVKITDKRKGIDYLVESCKLLAEKHPELKEKLGVVVFGKESQQLANLLPFKVYPLDFVSNEHQLVDIYNAVDLFVTPSLEENLPNMIMEAMACGIPCVGFNVGGIPEMIDHLHNGYVAQYKSSEDFANGIYWTLTDPDYSSLSEQACRKAVTHYSEGTIAKKYIDLYNKVTGRNA</sequence>
<dbReference type="Pfam" id="PF00534">
    <property type="entry name" value="Glycos_transf_1"/>
    <property type="match status" value="1"/>
</dbReference>
<dbReference type="PANTHER" id="PTHR12526:SF637">
    <property type="entry name" value="GLYCOSYLTRANSFERASE EPSF-RELATED"/>
    <property type="match status" value="1"/>
</dbReference>
<dbReference type="CDD" id="cd03825">
    <property type="entry name" value="GT4_WcaC-like"/>
    <property type="match status" value="1"/>
</dbReference>
<dbReference type="SUPFAM" id="SSF53756">
    <property type="entry name" value="UDP-Glycosyltransferase/glycogen phosphorylase"/>
    <property type="match status" value="1"/>
</dbReference>
<dbReference type="EMBL" id="AFBM01000022">
    <property type="protein sequence ID" value="EGF51504.1"/>
    <property type="molecule type" value="Genomic_DNA"/>
</dbReference>
<protein>
    <submittedName>
        <fullName evidence="3">Glycosyltransferase, group 1 family protein</fullName>
    </submittedName>
</protein>
<gene>
    <name evidence="3" type="ORF">HMPREF9445_01997</name>
</gene>
<feature type="domain" description="Glycosyltransferase subfamily 4-like N-terminal" evidence="2">
    <location>
        <begin position="29"/>
        <end position="237"/>
    </location>
</feature>
<dbReference type="Gene3D" id="3.40.50.2000">
    <property type="entry name" value="Glycogen Phosphorylase B"/>
    <property type="match status" value="2"/>
</dbReference>
<dbReference type="Proteomes" id="UP000010321">
    <property type="component" value="Unassembled WGS sequence"/>
</dbReference>
<feature type="domain" description="Glycosyl transferase family 1" evidence="1">
    <location>
        <begin position="252"/>
        <end position="402"/>
    </location>
</feature>
<evidence type="ECO:0000313" key="3">
    <source>
        <dbReference type="EMBL" id="EGF51504.1"/>
    </source>
</evidence>
<organism evidence="3 4">
    <name type="scientific">Bacteroides clarus YIT 12056</name>
    <dbReference type="NCBI Taxonomy" id="762984"/>
    <lineage>
        <taxon>Bacteria</taxon>
        <taxon>Pseudomonadati</taxon>
        <taxon>Bacteroidota</taxon>
        <taxon>Bacteroidia</taxon>
        <taxon>Bacteroidales</taxon>
        <taxon>Bacteroidaceae</taxon>
        <taxon>Bacteroides</taxon>
    </lineage>
</organism>
<evidence type="ECO:0000313" key="4">
    <source>
        <dbReference type="Proteomes" id="UP000010321"/>
    </source>
</evidence>
<dbReference type="InterPro" id="IPR028098">
    <property type="entry name" value="Glyco_trans_4-like_N"/>
</dbReference>
<evidence type="ECO:0000259" key="2">
    <source>
        <dbReference type="Pfam" id="PF13439"/>
    </source>
</evidence>
<dbReference type="InterPro" id="IPR001296">
    <property type="entry name" value="Glyco_trans_1"/>
</dbReference>
<dbReference type="PANTHER" id="PTHR12526">
    <property type="entry name" value="GLYCOSYLTRANSFERASE"/>
    <property type="match status" value="1"/>
</dbReference>
<comment type="caution">
    <text evidence="3">The sequence shown here is derived from an EMBL/GenBank/DDBJ whole genome shotgun (WGS) entry which is preliminary data.</text>
</comment>
<name>A0ABP2KQT3_9BACE</name>
<evidence type="ECO:0000259" key="1">
    <source>
        <dbReference type="Pfam" id="PF00534"/>
    </source>
</evidence>
<accession>A0ABP2KQT3</accession>
<proteinExistence type="predicted"/>
<dbReference type="Pfam" id="PF13439">
    <property type="entry name" value="Glyco_transf_4"/>
    <property type="match status" value="1"/>
</dbReference>